<accession>A0ABY5GZS7</accession>
<dbReference type="InterPro" id="IPR002125">
    <property type="entry name" value="CMP_dCMP_dom"/>
</dbReference>
<keyword evidence="3" id="KW-1185">Reference proteome</keyword>
<dbReference type="Gene3D" id="3.40.140.10">
    <property type="entry name" value="Cytidine Deaminase, domain 2"/>
    <property type="match status" value="1"/>
</dbReference>
<proteinExistence type="predicted"/>
<dbReference type="Pfam" id="PF00383">
    <property type="entry name" value="dCMP_cyt_deam_1"/>
    <property type="match status" value="1"/>
</dbReference>
<protein>
    <submittedName>
        <fullName evidence="2">Nucleoside deaminase</fullName>
    </submittedName>
</protein>
<evidence type="ECO:0000259" key="1">
    <source>
        <dbReference type="PROSITE" id="PS51747"/>
    </source>
</evidence>
<dbReference type="InterPro" id="IPR016193">
    <property type="entry name" value="Cytidine_deaminase-like"/>
</dbReference>
<name>A0ABY5GZS7_9GAMM</name>
<feature type="domain" description="CMP/dCMP-type deaminase" evidence="1">
    <location>
        <begin position="36"/>
        <end position="166"/>
    </location>
</feature>
<gene>
    <name evidence="2" type="ORF">KDX31_06215</name>
</gene>
<dbReference type="EMBL" id="CP073344">
    <property type="protein sequence ID" value="UTW04595.1"/>
    <property type="molecule type" value="Genomic_DNA"/>
</dbReference>
<dbReference type="Proteomes" id="UP001059950">
    <property type="component" value="Chromosome"/>
</dbReference>
<evidence type="ECO:0000313" key="2">
    <source>
        <dbReference type="EMBL" id="UTW04595.1"/>
    </source>
</evidence>
<evidence type="ECO:0000313" key="3">
    <source>
        <dbReference type="Proteomes" id="UP001059950"/>
    </source>
</evidence>
<sequence>MDNTDKANPAATGVDTAAFIRRIDQLRPDPDYRDDSHGLHCCRLALDALEQGNYGVAAILTDPQGEVVAQSENRVFSSGRNDRGQSERAYHSSAHAEMLLIDQLEEQQIPYPPEQLTMLVTLEPCPMCLARLLLSGIGSVRYIARDLEGGMLSHLDKLPPAWRNLSQLQNHYQAHVSEPVRQLAMDIGSTNLPALRAKLLKQIRP</sequence>
<dbReference type="SUPFAM" id="SSF53927">
    <property type="entry name" value="Cytidine deaminase-like"/>
    <property type="match status" value="1"/>
</dbReference>
<organism evidence="2 3">
    <name type="scientific">Amphritea atlantica</name>
    <dbReference type="NCBI Taxonomy" id="355243"/>
    <lineage>
        <taxon>Bacteria</taxon>
        <taxon>Pseudomonadati</taxon>
        <taxon>Pseudomonadota</taxon>
        <taxon>Gammaproteobacteria</taxon>
        <taxon>Oceanospirillales</taxon>
        <taxon>Oceanospirillaceae</taxon>
        <taxon>Amphritea</taxon>
    </lineage>
</organism>
<dbReference type="PANTHER" id="PTHR11079:SF162">
    <property type="entry name" value="RIBOFLAVIN BIOSYNTHESIS PROTEIN PYRD, CHLOROPLASTIC"/>
    <property type="match status" value="1"/>
</dbReference>
<dbReference type="PROSITE" id="PS51747">
    <property type="entry name" value="CYT_DCMP_DEAMINASES_2"/>
    <property type="match status" value="1"/>
</dbReference>
<dbReference type="PANTHER" id="PTHR11079">
    <property type="entry name" value="CYTOSINE DEAMINASE FAMILY MEMBER"/>
    <property type="match status" value="1"/>
</dbReference>
<dbReference type="CDD" id="cd01285">
    <property type="entry name" value="nucleoside_deaminase"/>
    <property type="match status" value="1"/>
</dbReference>
<reference evidence="2" key="1">
    <citation type="submission" date="2021-04" db="EMBL/GenBank/DDBJ databases">
        <title>Oceanospirillales bacteria with DddD are important DMSP degraders in coastal seawater.</title>
        <authorList>
            <person name="Liu J."/>
        </authorList>
    </citation>
    <scope>NUCLEOTIDE SEQUENCE</scope>
    <source>
        <strain evidence="2">GY6</strain>
    </source>
</reference>